<evidence type="ECO:0000313" key="3">
    <source>
        <dbReference type="Proteomes" id="UP000261905"/>
    </source>
</evidence>
<organism evidence="2 3">
    <name type="scientific">Paenibacillus paeoniae</name>
    <dbReference type="NCBI Taxonomy" id="2292705"/>
    <lineage>
        <taxon>Bacteria</taxon>
        <taxon>Bacillati</taxon>
        <taxon>Bacillota</taxon>
        <taxon>Bacilli</taxon>
        <taxon>Bacillales</taxon>
        <taxon>Paenibacillaceae</taxon>
        <taxon>Paenibacillus</taxon>
    </lineage>
</organism>
<feature type="transmembrane region" description="Helical" evidence="1">
    <location>
        <begin position="47"/>
        <end position="68"/>
    </location>
</feature>
<dbReference type="GO" id="GO:0005886">
    <property type="term" value="C:plasma membrane"/>
    <property type="evidence" value="ECO:0007669"/>
    <property type="project" value="UniProtKB-SubCell"/>
</dbReference>
<feature type="transmembrane region" description="Helical" evidence="1">
    <location>
        <begin position="179"/>
        <end position="200"/>
    </location>
</feature>
<protein>
    <submittedName>
        <fullName evidence="2">ABC transporter permease</fullName>
    </submittedName>
</protein>
<reference evidence="2 3" key="1">
    <citation type="submission" date="2018-08" db="EMBL/GenBank/DDBJ databases">
        <title>Paenibacillus sp. M4BSY-1, whole genome shotgun sequence.</title>
        <authorList>
            <person name="Tuo L."/>
        </authorList>
    </citation>
    <scope>NUCLEOTIDE SEQUENCE [LARGE SCALE GENOMIC DNA]</scope>
    <source>
        <strain evidence="2 3">M4BSY-1</strain>
    </source>
</reference>
<feature type="transmembrane region" description="Helical" evidence="1">
    <location>
        <begin position="102"/>
        <end position="120"/>
    </location>
</feature>
<proteinExistence type="predicted"/>
<evidence type="ECO:0000313" key="2">
    <source>
        <dbReference type="EMBL" id="REK71572.1"/>
    </source>
</evidence>
<dbReference type="EMBL" id="QUBQ01000005">
    <property type="protein sequence ID" value="REK71572.1"/>
    <property type="molecule type" value="Genomic_DNA"/>
</dbReference>
<feature type="transmembrane region" description="Helical" evidence="1">
    <location>
        <begin position="207"/>
        <end position="228"/>
    </location>
</feature>
<dbReference type="AlphaFoldDB" id="A0A371P6N8"/>
<feature type="transmembrane region" description="Helical" evidence="1">
    <location>
        <begin position="141"/>
        <end position="167"/>
    </location>
</feature>
<comment type="caution">
    <text evidence="2">The sequence shown here is derived from an EMBL/GenBank/DDBJ whole genome shotgun (WGS) entry which is preliminary data.</text>
</comment>
<keyword evidence="3" id="KW-1185">Reference proteome</keyword>
<accession>A0A371P6N8</accession>
<dbReference type="Pfam" id="PF12679">
    <property type="entry name" value="ABC2_membrane_2"/>
    <property type="match status" value="1"/>
</dbReference>
<keyword evidence="1" id="KW-0812">Transmembrane</keyword>
<dbReference type="RefSeq" id="WP_116048868.1">
    <property type="nucleotide sequence ID" value="NZ_QUBQ01000005.1"/>
</dbReference>
<keyword evidence="1" id="KW-0472">Membrane</keyword>
<dbReference type="GO" id="GO:0140359">
    <property type="term" value="F:ABC-type transporter activity"/>
    <property type="evidence" value="ECO:0007669"/>
    <property type="project" value="InterPro"/>
</dbReference>
<dbReference type="Proteomes" id="UP000261905">
    <property type="component" value="Unassembled WGS sequence"/>
</dbReference>
<feature type="transmembrane region" description="Helical" evidence="1">
    <location>
        <begin position="258"/>
        <end position="281"/>
    </location>
</feature>
<evidence type="ECO:0000256" key="1">
    <source>
        <dbReference type="SAM" id="Phobius"/>
    </source>
</evidence>
<sequence length="288" mass="31184">MNSASEAQYREQPAKRLRNAAIRRTGSSAFMTLLGKECLELLRSFKLVWVPIVFVVLGIMQPLLSYFMPVLIEKAGNMPEGTVIEMPPPVGSQVLADTLSQFGLMGLLILALAFMGIVSGERNSGASALVLVKPVSHTSYLLSKWVSMMILTWGSLLLGYAAAWYYTWLLIDFVDVGPFMLSYVLFGLWFTFVLTATLLFSTFLRSAAGAAFSSLGVAVLLSMLAGLMPKYMGWSPGALSGLAYQAVTSEVLLPLNSVSWWSIATAVIGIAVLLMGSVVLLKRAPAHD</sequence>
<gene>
    <name evidence="2" type="ORF">DX130_21500</name>
</gene>
<keyword evidence="1" id="KW-1133">Transmembrane helix</keyword>
<name>A0A371P6N8_9BACL</name>
<dbReference type="OrthoDB" id="4187110at2"/>